<evidence type="ECO:0000313" key="1">
    <source>
        <dbReference type="EMBL" id="KIK18555.1"/>
    </source>
</evidence>
<accession>A0A0C9Y1K0</accession>
<name>A0A0C9Y1K0_9AGAM</name>
<dbReference type="AlphaFoldDB" id="A0A0C9Y1K0"/>
<proteinExistence type="predicted"/>
<sequence>MKGFYSQGLPVLAHPPLVQGTFQHATSSQVASLPTALVHLHLDGLQVGHAQVNMMDSYFQPYFPKSSYHFSHLAFNLTTEESLRAYEKEAMDLTHFLSSFSRVVLFLTTHSDEERGDLFAGQIDGKPVASKVSECLQLLFNPLTRIVRGADIIFNVCGSVVTVQESFNDLKEVAHK</sequence>
<organism evidence="1 2">
    <name type="scientific">Pisolithus microcarpus 441</name>
    <dbReference type="NCBI Taxonomy" id="765257"/>
    <lineage>
        <taxon>Eukaryota</taxon>
        <taxon>Fungi</taxon>
        <taxon>Dikarya</taxon>
        <taxon>Basidiomycota</taxon>
        <taxon>Agaricomycotina</taxon>
        <taxon>Agaricomycetes</taxon>
        <taxon>Agaricomycetidae</taxon>
        <taxon>Boletales</taxon>
        <taxon>Sclerodermatineae</taxon>
        <taxon>Pisolithaceae</taxon>
        <taxon>Pisolithus</taxon>
    </lineage>
</organism>
<dbReference type="HOGENOM" id="CLU_114642_0_0_1"/>
<protein>
    <submittedName>
        <fullName evidence="1">Uncharacterized protein</fullName>
    </submittedName>
</protein>
<gene>
    <name evidence="1" type="ORF">PISMIDRAFT_14265</name>
</gene>
<dbReference type="STRING" id="765257.A0A0C9Y1K0"/>
<dbReference type="OrthoDB" id="2687899at2759"/>
<dbReference type="Proteomes" id="UP000054018">
    <property type="component" value="Unassembled WGS sequence"/>
</dbReference>
<evidence type="ECO:0000313" key="2">
    <source>
        <dbReference type="Proteomes" id="UP000054018"/>
    </source>
</evidence>
<dbReference type="EMBL" id="KN833802">
    <property type="protein sequence ID" value="KIK18555.1"/>
    <property type="molecule type" value="Genomic_DNA"/>
</dbReference>
<reference evidence="2" key="2">
    <citation type="submission" date="2015-01" db="EMBL/GenBank/DDBJ databases">
        <title>Evolutionary Origins and Diversification of the Mycorrhizal Mutualists.</title>
        <authorList>
            <consortium name="DOE Joint Genome Institute"/>
            <consortium name="Mycorrhizal Genomics Consortium"/>
            <person name="Kohler A."/>
            <person name="Kuo A."/>
            <person name="Nagy L.G."/>
            <person name="Floudas D."/>
            <person name="Copeland A."/>
            <person name="Barry K.W."/>
            <person name="Cichocki N."/>
            <person name="Veneault-Fourrey C."/>
            <person name="LaButti K."/>
            <person name="Lindquist E.A."/>
            <person name="Lipzen A."/>
            <person name="Lundell T."/>
            <person name="Morin E."/>
            <person name="Murat C."/>
            <person name="Riley R."/>
            <person name="Ohm R."/>
            <person name="Sun H."/>
            <person name="Tunlid A."/>
            <person name="Henrissat B."/>
            <person name="Grigoriev I.V."/>
            <person name="Hibbett D.S."/>
            <person name="Martin F."/>
        </authorList>
    </citation>
    <scope>NUCLEOTIDE SEQUENCE [LARGE SCALE GENOMIC DNA]</scope>
    <source>
        <strain evidence="2">441</strain>
    </source>
</reference>
<reference evidence="1 2" key="1">
    <citation type="submission" date="2014-04" db="EMBL/GenBank/DDBJ databases">
        <authorList>
            <consortium name="DOE Joint Genome Institute"/>
            <person name="Kuo A."/>
            <person name="Kohler A."/>
            <person name="Costa M.D."/>
            <person name="Nagy L.G."/>
            <person name="Floudas D."/>
            <person name="Copeland A."/>
            <person name="Barry K.W."/>
            <person name="Cichocki N."/>
            <person name="Veneault-Fourrey C."/>
            <person name="LaButti K."/>
            <person name="Lindquist E.A."/>
            <person name="Lipzen A."/>
            <person name="Lundell T."/>
            <person name="Morin E."/>
            <person name="Murat C."/>
            <person name="Sun H."/>
            <person name="Tunlid A."/>
            <person name="Henrissat B."/>
            <person name="Grigoriev I.V."/>
            <person name="Hibbett D.S."/>
            <person name="Martin F."/>
            <person name="Nordberg H.P."/>
            <person name="Cantor M.N."/>
            <person name="Hua S.X."/>
        </authorList>
    </citation>
    <scope>NUCLEOTIDE SEQUENCE [LARGE SCALE GENOMIC DNA]</scope>
    <source>
        <strain evidence="1 2">441</strain>
    </source>
</reference>
<keyword evidence="2" id="KW-1185">Reference proteome</keyword>